<dbReference type="InterPro" id="IPR036237">
    <property type="entry name" value="Xyl_isomerase-like_sf"/>
</dbReference>
<dbReference type="PANTHER" id="PTHR12110:SF21">
    <property type="entry name" value="XYLOSE ISOMERASE-LIKE TIM BARREL DOMAIN-CONTAINING PROTEIN"/>
    <property type="match status" value="1"/>
</dbReference>
<keyword evidence="3" id="KW-1185">Reference proteome</keyword>
<dbReference type="EMBL" id="MAGO01000002">
    <property type="protein sequence ID" value="OCC16106.1"/>
    <property type="molecule type" value="Genomic_DNA"/>
</dbReference>
<reference evidence="2 3" key="1">
    <citation type="submission" date="2016-06" db="EMBL/GenBank/DDBJ databases">
        <title>Respiratory ammonification of nitrate coupled to the oxidation of elemental sulfur in deep-sea autotrophic thermophilic bacteria.</title>
        <authorList>
            <person name="Slobodkina G.B."/>
            <person name="Mardanov A.V."/>
            <person name="Ravin N.V."/>
            <person name="Frolova A.A."/>
            <person name="Viryasiv M.B."/>
            <person name="Chernyh N.A."/>
            <person name="Bonch-Osmolovskaya E.A."/>
            <person name="Slobodkin A.I."/>
        </authorList>
    </citation>
    <scope>NUCLEOTIDE SEQUENCE [LARGE SCALE GENOMIC DNA]</scope>
    <source>
        <strain evidence="2 3">S69</strain>
    </source>
</reference>
<dbReference type="Pfam" id="PF03692">
    <property type="entry name" value="CxxCxxCC"/>
    <property type="match status" value="1"/>
</dbReference>
<comment type="caution">
    <text evidence="2">The sequence shown here is derived from an EMBL/GenBank/DDBJ whole genome shotgun (WGS) entry which is preliminary data.</text>
</comment>
<evidence type="ECO:0000313" key="3">
    <source>
        <dbReference type="Proteomes" id="UP000093080"/>
    </source>
</evidence>
<sequence length="388" mass="44263">MRPVFECAQCGHCCHGVATVSLTPEEQTRVAEFLGLTKEELFQKYLIYNGNRVEMKIVDGHCIFYGKDNLCKIHPVKPFHCRRWPLHPSILNDENAWLAIKADCPGFRKDATYEEVVTLICSRSFLNVTCPFDLLVEQYLDTVLESRLNLEIGLNGGILDKFSVQDFERVNDILKKNDLKVTIHGPFTDLPLGSVNSSIREAVVNILKKAIDITRIFGSKTMVIHTGFDPKHHGEYEKAWGERAKESLFELIDHANQKAPNVKLLIENTFEYDPRLHEDIFAAFAQEAVGFCFDLAHQVVFSKCSMDEWLSSCGDRLMELHLHDNHGKSDEHLAVGRGRLDFDSLFKWLKEHKKLPILTIEAHNEDAVMPAIRAVSNLLKKYLNTSLK</sequence>
<dbReference type="PANTHER" id="PTHR12110">
    <property type="entry name" value="HYDROXYPYRUVATE ISOMERASE"/>
    <property type="match status" value="1"/>
</dbReference>
<proteinExistence type="predicted"/>
<dbReference type="InterPro" id="IPR005358">
    <property type="entry name" value="Puta_zinc/iron-chelating_dom"/>
</dbReference>
<organism evidence="2 3">
    <name type="scientific">Dissulfuribacter thermophilus</name>
    <dbReference type="NCBI Taxonomy" id="1156395"/>
    <lineage>
        <taxon>Bacteria</taxon>
        <taxon>Pseudomonadati</taxon>
        <taxon>Thermodesulfobacteriota</taxon>
        <taxon>Dissulfuribacteria</taxon>
        <taxon>Dissulfuribacterales</taxon>
        <taxon>Dissulfuribacteraceae</taxon>
        <taxon>Dissulfuribacter</taxon>
    </lineage>
</organism>
<dbReference type="SUPFAM" id="SSF51658">
    <property type="entry name" value="Xylose isomerase-like"/>
    <property type="match status" value="1"/>
</dbReference>
<dbReference type="Proteomes" id="UP000093080">
    <property type="component" value="Unassembled WGS sequence"/>
</dbReference>
<dbReference type="InterPro" id="IPR013022">
    <property type="entry name" value="Xyl_isomerase-like_TIM-brl"/>
</dbReference>
<dbReference type="Gene3D" id="3.20.20.150">
    <property type="entry name" value="Divalent-metal-dependent TIM barrel enzymes"/>
    <property type="match status" value="1"/>
</dbReference>
<dbReference type="AlphaFoldDB" id="A0A1B9F866"/>
<evidence type="ECO:0000259" key="1">
    <source>
        <dbReference type="Pfam" id="PF01261"/>
    </source>
</evidence>
<evidence type="ECO:0000313" key="2">
    <source>
        <dbReference type="EMBL" id="OCC16106.1"/>
    </source>
</evidence>
<gene>
    <name evidence="2" type="ORF">DBT_0568</name>
</gene>
<dbReference type="InterPro" id="IPR050312">
    <property type="entry name" value="IolE/XylAMocC-like"/>
</dbReference>
<dbReference type="RefSeq" id="WP_067616162.1">
    <property type="nucleotide sequence ID" value="NZ_MAGO01000002.1"/>
</dbReference>
<name>A0A1B9F866_9BACT</name>
<protein>
    <recommendedName>
        <fullName evidence="1">Xylose isomerase-like TIM barrel domain-containing protein</fullName>
    </recommendedName>
</protein>
<feature type="domain" description="Xylose isomerase-like TIM barrel" evidence="1">
    <location>
        <begin position="161"/>
        <end position="373"/>
    </location>
</feature>
<dbReference type="Pfam" id="PF01261">
    <property type="entry name" value="AP_endonuc_2"/>
    <property type="match status" value="1"/>
</dbReference>
<accession>A0A1B9F866</accession>
<dbReference type="STRING" id="1156395.DBT_0568"/>